<proteinExistence type="predicted"/>
<dbReference type="Proteomes" id="UP000318571">
    <property type="component" value="Chromosome 4"/>
</dbReference>
<accession>A0A553NP56</accession>
<evidence type="ECO:0000313" key="2">
    <source>
        <dbReference type="Proteomes" id="UP000318571"/>
    </source>
</evidence>
<reference evidence="1 2" key="1">
    <citation type="journal article" date="2018" name="Nat. Ecol. Evol.">
        <title>Genomic signatures of mitonuclear coevolution across populations of Tigriopus californicus.</title>
        <authorList>
            <person name="Barreto F.S."/>
            <person name="Watson E.T."/>
            <person name="Lima T.G."/>
            <person name="Willett C.S."/>
            <person name="Edmands S."/>
            <person name="Li W."/>
            <person name="Burton R.S."/>
        </authorList>
    </citation>
    <scope>NUCLEOTIDE SEQUENCE [LARGE SCALE GENOMIC DNA]</scope>
    <source>
        <strain evidence="1 2">San Diego</strain>
    </source>
</reference>
<protein>
    <submittedName>
        <fullName evidence="1">Uncharacterized protein</fullName>
    </submittedName>
</protein>
<gene>
    <name evidence="1" type="ORF">TCAL_02782</name>
</gene>
<dbReference type="AlphaFoldDB" id="A0A553NP56"/>
<comment type="caution">
    <text evidence="1">The sequence shown here is derived from an EMBL/GenBank/DDBJ whole genome shotgun (WGS) entry which is preliminary data.</text>
</comment>
<evidence type="ECO:0000313" key="1">
    <source>
        <dbReference type="EMBL" id="TRY67206.1"/>
    </source>
</evidence>
<sequence>MDRQISSIPITRSSRKQLLPKMKAFVILFAVAAAKAEAQFGYYAGAYGSPLVSAFQPAHYSAYAAPVHHAAVVPVVQGPKYVAKNGKVEHIVYKREAEAEAEADAQYPYYGYAAGAPVAAYTPYGVSAYNGYAGVPAVAYNTPFYGAGLKTYANDAVAPQGYAAKGQYVAQTAGSLHVAKREAEAEPEAAYAYGSYVPYTASAYAAYTPYSAPAYSANYASAYASPVAYTTGYPYATGFLG</sequence>
<keyword evidence="2" id="KW-1185">Reference proteome</keyword>
<organism evidence="1 2">
    <name type="scientific">Tigriopus californicus</name>
    <name type="common">Marine copepod</name>
    <dbReference type="NCBI Taxonomy" id="6832"/>
    <lineage>
        <taxon>Eukaryota</taxon>
        <taxon>Metazoa</taxon>
        <taxon>Ecdysozoa</taxon>
        <taxon>Arthropoda</taxon>
        <taxon>Crustacea</taxon>
        <taxon>Multicrustacea</taxon>
        <taxon>Hexanauplia</taxon>
        <taxon>Copepoda</taxon>
        <taxon>Harpacticoida</taxon>
        <taxon>Harpacticidae</taxon>
        <taxon>Tigriopus</taxon>
    </lineage>
</organism>
<dbReference type="EMBL" id="VCGU01000011">
    <property type="protein sequence ID" value="TRY67206.1"/>
    <property type="molecule type" value="Genomic_DNA"/>
</dbReference>
<name>A0A553NP56_TIGCA</name>